<evidence type="ECO:0000313" key="2">
    <source>
        <dbReference type="Proteomes" id="UP000286595"/>
    </source>
</evidence>
<accession>A0A3R6DY79</accession>
<reference evidence="1 2" key="1">
    <citation type="submission" date="2018-08" db="EMBL/GenBank/DDBJ databases">
        <title>A genome reference for cultivated species of the human gut microbiota.</title>
        <authorList>
            <person name="Zou Y."/>
            <person name="Xue W."/>
            <person name="Luo G."/>
        </authorList>
    </citation>
    <scope>NUCLEOTIDE SEQUENCE [LARGE SCALE GENOMIC DNA]</scope>
    <source>
        <strain evidence="1 2">AM22-12LB</strain>
    </source>
</reference>
<dbReference type="RefSeq" id="WP_118218831.1">
    <property type="nucleotide sequence ID" value="NZ_QRIM01000015.1"/>
</dbReference>
<comment type="caution">
    <text evidence="1">The sequence shown here is derived from an EMBL/GenBank/DDBJ whole genome shotgun (WGS) entry which is preliminary data.</text>
</comment>
<organism evidence="1 2">
    <name type="scientific">Coprococcus comes</name>
    <dbReference type="NCBI Taxonomy" id="410072"/>
    <lineage>
        <taxon>Bacteria</taxon>
        <taxon>Bacillati</taxon>
        <taxon>Bacillota</taxon>
        <taxon>Clostridia</taxon>
        <taxon>Lachnospirales</taxon>
        <taxon>Lachnospiraceae</taxon>
        <taxon>Coprococcus</taxon>
    </lineage>
</organism>
<dbReference type="AlphaFoldDB" id="A0A3R6DY79"/>
<gene>
    <name evidence="1" type="ORF">DW252_12350</name>
</gene>
<sequence length="199" mass="23277">MSHAINYAVYERNVSRKAVLAEIQEEVMHEDWQEGGWYPDSQLKWHEDHVFETREDAERFLERYEGEYDDHAVLFRNTDRITLKKSAEETKLEERLNRLKAELSAIEGGAAISNRKSAFIGCPSCGSKLERVGLYRKFGNVCPICSTDLRSKTDRNRVAAKKKGIRETEKRLEQKRYEMKVKASRSAPICWLVKYEYHV</sequence>
<protein>
    <submittedName>
        <fullName evidence="1">Uncharacterized protein</fullName>
    </submittedName>
</protein>
<dbReference type="EMBL" id="QRIM01000015">
    <property type="protein sequence ID" value="RHG59190.1"/>
    <property type="molecule type" value="Genomic_DNA"/>
</dbReference>
<evidence type="ECO:0000313" key="1">
    <source>
        <dbReference type="EMBL" id="RHG59190.1"/>
    </source>
</evidence>
<dbReference type="Proteomes" id="UP000286595">
    <property type="component" value="Unassembled WGS sequence"/>
</dbReference>
<name>A0A3R6DY79_9FIRM</name>
<proteinExistence type="predicted"/>